<evidence type="ECO:0000256" key="16">
    <source>
        <dbReference type="ARBA" id="ARBA00029806"/>
    </source>
</evidence>
<gene>
    <name evidence="20" type="primary">mgtA</name>
    <name evidence="20" type="ORF">CP520_02400</name>
</gene>
<dbReference type="PROSITE" id="PS00154">
    <property type="entry name" value="ATPASE_E1_E2"/>
    <property type="match status" value="1"/>
</dbReference>
<evidence type="ECO:0000256" key="18">
    <source>
        <dbReference type="SAM" id="MobiDB-lite"/>
    </source>
</evidence>
<dbReference type="SMART" id="SM00831">
    <property type="entry name" value="Cation_ATPase_N"/>
    <property type="match status" value="1"/>
</dbReference>
<dbReference type="GO" id="GO:0005886">
    <property type="term" value="C:plasma membrane"/>
    <property type="evidence" value="ECO:0007669"/>
    <property type="project" value="UniProtKB-SubCell"/>
</dbReference>
<keyword evidence="7" id="KW-0997">Cell inner membrane</keyword>
<dbReference type="RefSeq" id="WP_096862880.1">
    <property type="nucleotide sequence ID" value="NZ_CP023668.1"/>
</dbReference>
<dbReference type="SUPFAM" id="SSF81660">
    <property type="entry name" value="Metal cation-transporting ATPase, ATP-binding domain N"/>
    <property type="match status" value="1"/>
</dbReference>
<dbReference type="Gene3D" id="2.70.150.10">
    <property type="entry name" value="Calcium-transporting ATPase, cytoplasmic transduction domain A"/>
    <property type="match status" value="1"/>
</dbReference>
<evidence type="ECO:0000313" key="21">
    <source>
        <dbReference type="Proteomes" id="UP000232227"/>
    </source>
</evidence>
<comment type="function">
    <text evidence="1">Mediates magnesium influx to the cytosol.</text>
</comment>
<comment type="subcellular location">
    <subcellularLocation>
        <location evidence="2">Cell inner membrane</location>
        <topology evidence="2">Multi-pass membrane protein</topology>
    </subcellularLocation>
</comment>
<dbReference type="Gene3D" id="3.40.50.1000">
    <property type="entry name" value="HAD superfamily/HAD-like"/>
    <property type="match status" value="1"/>
</dbReference>
<dbReference type="KEGG" id="mlac:CP520_02400"/>
<evidence type="ECO:0000256" key="12">
    <source>
        <dbReference type="ARBA" id="ARBA00022842"/>
    </source>
</evidence>
<dbReference type="Pfam" id="PF00690">
    <property type="entry name" value="Cation_ATPase_N"/>
    <property type="match status" value="1"/>
</dbReference>
<dbReference type="EC" id="7.2.2.14" evidence="4"/>
<dbReference type="EMBL" id="CP023668">
    <property type="protein sequence ID" value="ATG97592.1"/>
    <property type="molecule type" value="Genomic_DNA"/>
</dbReference>
<evidence type="ECO:0000256" key="3">
    <source>
        <dbReference type="ARBA" id="ARBA00008746"/>
    </source>
</evidence>
<evidence type="ECO:0000256" key="11">
    <source>
        <dbReference type="ARBA" id="ARBA00022840"/>
    </source>
</evidence>
<dbReference type="SUPFAM" id="SSF56784">
    <property type="entry name" value="HAD-like"/>
    <property type="match status" value="1"/>
</dbReference>
<keyword evidence="15 19" id="KW-0472">Membrane</keyword>
<sequence>MFKQKRTEKRTPAKTPKTKKGSGKTRFSNEAELKNISQMDQTQLLEHFDLNEFGLTNEQYEEREEKYGKNEIDKQHFHWWREFVKNYFGPFNIILILISIYNFFSYFSDSFAFDGLGDKFDLIGAILVLLMVIISGTISYIQTIRTYYSTKKISSIVESTTNIIRRKNDDKQDFSTVDKNDQLALVKLGEEMDVKDLVPGDLIYLSSGDMVPADVRIVMSTDLFINQSSLTGESLPVEKHATSPAENNILDLQNICYTGTSVVSGSAIALVVATGTNTYFAAISKAISDKRPEGGFQKGVKSVTRVLIVFMLIMVPIVYLINGGVGYARTGDSHAWLKAVFFAVAVAVGLTPEMLPLIVTTNLANGATKMAKQKVVVKELDAIQALGAIDILATDKTGTLTNDKIDLIDYQTVDKKSDEKLLKYLYINSYFQTGLKSPMDVAVIDYVKSHNYNFNTHNEIKKVDEIPFDFNRRKLTIVADIKGEGTMMVTKGSMEEVLESCNKVYYQGKVVNKTKTVEKQISAYYEAMNNQGKRVLGVAVKPVDDKKKNFTPADEKDLIFVGFATFQDTPKPSTAKMIKLLKKYGVDMKILTGDNEQVTRAVCKMVNLDIKGLVTGDVIESASEYELKRIVEENNIFVKLNPLQKVKILQVLKENGHTVGYMGDGINDAPVLRQSDVAISVANATDIAKDASDIILLEKSLLVLEKGIVQGRTIFGNILKYIKITTASNFGNTLSMIIASAWLPFLPMQPVQILFQNLIYDMSQFAIAEDDVDESFIKTPQKWRAKEIVPFALVNGPVSSIFDVATFAILGYGYGLIGDYNDWRASAGITLATPETSCDAVRTFNAGWFMEGLMTQAIVVQVLRTEKIPFIQSRATWPLNLTTVLVIGLGFLIGYTKPIANALAMEPPAASFVGVIFAILVAYMLLAQLVKVIYKKIFKVWL</sequence>
<feature type="transmembrane region" description="Helical" evidence="19">
    <location>
        <begin position="87"/>
        <end position="107"/>
    </location>
</feature>
<keyword evidence="21" id="KW-1185">Reference proteome</keyword>
<protein>
    <recommendedName>
        <fullName evidence="5">Magnesium-transporting ATPase, P-type 1</fullName>
        <ecNumber evidence="4">7.2.2.14</ecNumber>
    </recommendedName>
    <alternativeName>
        <fullName evidence="16">Mg(2+) transport ATPase, P-type 1</fullName>
    </alternativeName>
</protein>
<dbReference type="InterPro" id="IPR023298">
    <property type="entry name" value="ATPase_P-typ_TM_dom_sf"/>
</dbReference>
<dbReference type="InterPro" id="IPR023214">
    <property type="entry name" value="HAD_sf"/>
</dbReference>
<keyword evidence="8" id="KW-0597">Phosphoprotein</keyword>
<evidence type="ECO:0000256" key="4">
    <source>
        <dbReference type="ARBA" id="ARBA00012786"/>
    </source>
</evidence>
<feature type="transmembrane region" description="Helical" evidence="19">
    <location>
        <begin position="877"/>
        <end position="896"/>
    </location>
</feature>
<evidence type="ECO:0000256" key="19">
    <source>
        <dbReference type="SAM" id="Phobius"/>
    </source>
</evidence>
<dbReference type="InterPro" id="IPR059000">
    <property type="entry name" value="ATPase_P-type_domA"/>
</dbReference>
<dbReference type="InterPro" id="IPR023299">
    <property type="entry name" value="ATPase_P-typ_cyto_dom_N"/>
</dbReference>
<keyword evidence="13" id="KW-1278">Translocase</keyword>
<keyword evidence="11" id="KW-0067">ATP-binding</keyword>
<dbReference type="Gene3D" id="1.20.1110.10">
    <property type="entry name" value="Calcium-transporting ATPase, transmembrane domain"/>
    <property type="match status" value="1"/>
</dbReference>
<evidence type="ECO:0000256" key="5">
    <source>
        <dbReference type="ARBA" id="ARBA00013555"/>
    </source>
</evidence>
<dbReference type="InterPro" id="IPR044492">
    <property type="entry name" value="P_typ_ATPase_HD_dom"/>
</dbReference>
<dbReference type="InterPro" id="IPR006415">
    <property type="entry name" value="P-type_ATPase_IIIB"/>
</dbReference>
<comment type="similarity">
    <text evidence="3">Belongs to the cation transport ATPase (P-type) (TC 3.A.3) family. Type IIIB subfamily.</text>
</comment>
<evidence type="ECO:0000256" key="10">
    <source>
        <dbReference type="ARBA" id="ARBA00022741"/>
    </source>
</evidence>
<dbReference type="SFLD" id="SFLDG00002">
    <property type="entry name" value="C1.7:_P-type_atpase_like"/>
    <property type="match status" value="1"/>
</dbReference>
<comment type="catalytic activity">
    <reaction evidence="17">
        <text>Mg(2+)(out) + ATP + H2O = Mg(2+)(in) + ADP + phosphate + H(+)</text>
        <dbReference type="Rhea" id="RHEA:10260"/>
        <dbReference type="ChEBI" id="CHEBI:15377"/>
        <dbReference type="ChEBI" id="CHEBI:15378"/>
        <dbReference type="ChEBI" id="CHEBI:18420"/>
        <dbReference type="ChEBI" id="CHEBI:30616"/>
        <dbReference type="ChEBI" id="CHEBI:43474"/>
        <dbReference type="ChEBI" id="CHEBI:456216"/>
        <dbReference type="EC" id="7.2.2.14"/>
    </reaction>
</comment>
<evidence type="ECO:0000313" key="20">
    <source>
        <dbReference type="EMBL" id="ATG97592.1"/>
    </source>
</evidence>
<dbReference type="Pfam" id="PF00689">
    <property type="entry name" value="Cation_ATPase_C"/>
    <property type="match status" value="1"/>
</dbReference>
<keyword evidence="9 19" id="KW-0812">Transmembrane</keyword>
<dbReference type="NCBIfam" id="TIGR01494">
    <property type="entry name" value="ATPase_P-type"/>
    <property type="match status" value="2"/>
</dbReference>
<dbReference type="Pfam" id="PF00122">
    <property type="entry name" value="E1-E2_ATPase"/>
    <property type="match status" value="1"/>
</dbReference>
<dbReference type="InterPro" id="IPR004014">
    <property type="entry name" value="ATPase_P-typ_cation-transptr_N"/>
</dbReference>
<dbReference type="SFLD" id="SFLDF00027">
    <property type="entry name" value="p-type_atpase"/>
    <property type="match status" value="1"/>
</dbReference>
<keyword evidence="14 19" id="KW-1133">Transmembrane helix</keyword>
<dbReference type="SFLD" id="SFLDS00003">
    <property type="entry name" value="Haloacid_Dehalogenase"/>
    <property type="match status" value="1"/>
</dbReference>
<evidence type="ECO:0000256" key="1">
    <source>
        <dbReference type="ARBA" id="ARBA00003954"/>
    </source>
</evidence>
<organism evidence="20 21">
    <name type="scientific">Mesoplasma lactucae ATCC 49193</name>
    <dbReference type="NCBI Taxonomy" id="81460"/>
    <lineage>
        <taxon>Bacteria</taxon>
        <taxon>Bacillati</taxon>
        <taxon>Mycoplasmatota</taxon>
        <taxon>Mollicutes</taxon>
        <taxon>Entomoplasmatales</taxon>
        <taxon>Entomoplasmataceae</taxon>
        <taxon>Mesoplasma</taxon>
    </lineage>
</organism>
<evidence type="ECO:0000256" key="9">
    <source>
        <dbReference type="ARBA" id="ARBA00022692"/>
    </source>
</evidence>
<accession>A0A291IRV3</accession>
<dbReference type="SUPFAM" id="SSF81665">
    <property type="entry name" value="Calcium ATPase, transmembrane domain M"/>
    <property type="match status" value="1"/>
</dbReference>
<keyword evidence="6" id="KW-1003">Cell membrane</keyword>
<keyword evidence="10" id="KW-0547">Nucleotide-binding</keyword>
<feature type="transmembrane region" description="Helical" evidence="19">
    <location>
        <begin position="908"/>
        <end position="930"/>
    </location>
</feature>
<dbReference type="InterPro" id="IPR036412">
    <property type="entry name" value="HAD-like_sf"/>
</dbReference>
<dbReference type="InterPro" id="IPR008250">
    <property type="entry name" value="ATPase_P-typ_transduc_dom_A_sf"/>
</dbReference>
<evidence type="ECO:0000256" key="15">
    <source>
        <dbReference type="ARBA" id="ARBA00023136"/>
    </source>
</evidence>
<dbReference type="NCBIfam" id="TIGR01524">
    <property type="entry name" value="ATPase-IIIB_Mg"/>
    <property type="match status" value="1"/>
</dbReference>
<reference evidence="20 21" key="1">
    <citation type="submission" date="2017-09" db="EMBL/GenBank/DDBJ databases">
        <title>SPAdes assembly of the Mesoplasma lactucae genome.</title>
        <authorList>
            <person name="Knight T.F."/>
            <person name="Rubinstein R."/>
            <person name="Citino T."/>
        </authorList>
    </citation>
    <scope>NUCLEOTIDE SEQUENCE [LARGE SCALE GENOMIC DNA]</scope>
    <source>
        <strain evidence="20 21">831-C4</strain>
    </source>
</reference>
<dbReference type="InterPro" id="IPR001757">
    <property type="entry name" value="P_typ_ATPase"/>
</dbReference>
<evidence type="ECO:0000256" key="13">
    <source>
        <dbReference type="ARBA" id="ARBA00022967"/>
    </source>
</evidence>
<evidence type="ECO:0000256" key="2">
    <source>
        <dbReference type="ARBA" id="ARBA00004429"/>
    </source>
</evidence>
<evidence type="ECO:0000256" key="17">
    <source>
        <dbReference type="ARBA" id="ARBA00047295"/>
    </source>
</evidence>
<dbReference type="GO" id="GO:0005524">
    <property type="term" value="F:ATP binding"/>
    <property type="evidence" value="ECO:0007669"/>
    <property type="project" value="UniProtKB-KW"/>
</dbReference>
<dbReference type="SUPFAM" id="SSF81653">
    <property type="entry name" value="Calcium ATPase, transduction domain A"/>
    <property type="match status" value="1"/>
</dbReference>
<dbReference type="InterPro" id="IPR006068">
    <property type="entry name" value="ATPase_P-typ_cation-transptr_C"/>
</dbReference>
<evidence type="ECO:0000256" key="8">
    <source>
        <dbReference type="ARBA" id="ARBA00022553"/>
    </source>
</evidence>
<evidence type="ECO:0000256" key="6">
    <source>
        <dbReference type="ARBA" id="ARBA00022475"/>
    </source>
</evidence>
<feature type="transmembrane region" description="Helical" evidence="19">
    <location>
        <begin position="340"/>
        <end position="364"/>
    </location>
</feature>
<dbReference type="OrthoDB" id="9813266at2"/>
<dbReference type="GO" id="GO:0016887">
    <property type="term" value="F:ATP hydrolysis activity"/>
    <property type="evidence" value="ECO:0007669"/>
    <property type="project" value="InterPro"/>
</dbReference>
<dbReference type="PRINTS" id="PR01836">
    <property type="entry name" value="MGATPASE"/>
</dbReference>
<dbReference type="Pfam" id="PF13246">
    <property type="entry name" value="Cation_ATPase"/>
    <property type="match status" value="1"/>
</dbReference>
<keyword evidence="12" id="KW-0460">Magnesium</keyword>
<dbReference type="Proteomes" id="UP000232227">
    <property type="component" value="Chromosome"/>
</dbReference>
<dbReference type="GO" id="GO:0015444">
    <property type="term" value="F:P-type magnesium transporter activity"/>
    <property type="evidence" value="ECO:0007669"/>
    <property type="project" value="UniProtKB-EC"/>
</dbReference>
<proteinExistence type="inferred from homology"/>
<feature type="transmembrane region" description="Helical" evidence="19">
    <location>
        <begin position="306"/>
        <end position="328"/>
    </location>
</feature>
<evidence type="ECO:0000256" key="14">
    <source>
        <dbReference type="ARBA" id="ARBA00022989"/>
    </source>
</evidence>
<feature type="transmembrane region" description="Helical" evidence="19">
    <location>
        <begin position="122"/>
        <end position="141"/>
    </location>
</feature>
<dbReference type="PANTHER" id="PTHR42861">
    <property type="entry name" value="CALCIUM-TRANSPORTING ATPASE"/>
    <property type="match status" value="1"/>
</dbReference>
<dbReference type="AlphaFoldDB" id="A0A291IRV3"/>
<name>A0A291IRV3_9MOLU</name>
<feature type="region of interest" description="Disordered" evidence="18">
    <location>
        <begin position="1"/>
        <end position="32"/>
    </location>
</feature>
<dbReference type="CDD" id="cd02077">
    <property type="entry name" value="P-type_ATPase_Mg"/>
    <property type="match status" value="1"/>
</dbReference>
<dbReference type="InterPro" id="IPR018303">
    <property type="entry name" value="ATPase_P-typ_P_site"/>
</dbReference>
<evidence type="ECO:0000256" key="7">
    <source>
        <dbReference type="ARBA" id="ARBA00022519"/>
    </source>
</evidence>
<dbReference type="Gene3D" id="3.40.1110.10">
    <property type="entry name" value="Calcium-transporting ATPase, cytoplasmic domain N"/>
    <property type="match status" value="1"/>
</dbReference>